<gene>
    <name evidence="2" type="ORF">AB835_03260</name>
</gene>
<accession>A0A1D2QSB0</accession>
<evidence type="ECO:0000313" key="2">
    <source>
        <dbReference type="EMBL" id="ODS24475.1"/>
    </source>
</evidence>
<proteinExistence type="predicted"/>
<sequence length="185" mass="21710">MNKSLQEQLLGARLVDEKKAKKISKENRKEKKVQRRNKDQSLNDIQAAALKVKQDKIERDTELNRQRNLKAEKKAINAQISQMIKHYRIPREIGDMEYHFTDGKIIKTLLVNSKTAEEITRGRLCIARLNEQYEIIPKPIADKIRERDINTIVVYNEKSSTEAIDPTDPDTKYYTQFEIPDDLNW</sequence>
<dbReference type="AlphaFoldDB" id="A0A1D2QSB0"/>
<comment type="caution">
    <text evidence="2">The sequence shown here is derived from an EMBL/GenBank/DDBJ whole genome shotgun (WGS) entry which is preliminary data.</text>
</comment>
<dbReference type="Pfam" id="PF09831">
    <property type="entry name" value="DUF2058"/>
    <property type="match status" value="1"/>
</dbReference>
<dbReference type="InterPro" id="IPR018636">
    <property type="entry name" value="DUF2058"/>
</dbReference>
<feature type="region of interest" description="Disordered" evidence="1">
    <location>
        <begin position="20"/>
        <end position="40"/>
    </location>
</feature>
<evidence type="ECO:0000313" key="3">
    <source>
        <dbReference type="Proteomes" id="UP000242502"/>
    </source>
</evidence>
<dbReference type="Proteomes" id="UP000242502">
    <property type="component" value="Unassembled WGS sequence"/>
</dbReference>
<dbReference type="STRING" id="62101.AB835_03260"/>
<name>A0A1D2QSB0_9GAMM</name>
<dbReference type="EMBL" id="MDLC01000008">
    <property type="protein sequence ID" value="ODS24475.1"/>
    <property type="molecule type" value="Genomic_DNA"/>
</dbReference>
<reference evidence="2 3" key="1">
    <citation type="journal article" date="2016" name="Appl. Environ. Microbiol.">
        <title>Lack of Overt Genome Reduction in the Bryostatin-Producing Bryozoan Symbiont "Candidatus Endobugula sertula".</title>
        <authorList>
            <person name="Miller I.J."/>
            <person name="Vanee N."/>
            <person name="Fong S.S."/>
            <person name="Lim-Fong G.E."/>
            <person name="Kwan J.C."/>
        </authorList>
    </citation>
    <scope>NUCLEOTIDE SEQUENCE [LARGE SCALE GENOMIC DNA]</scope>
    <source>
        <strain evidence="2">AB1-4</strain>
    </source>
</reference>
<evidence type="ECO:0000256" key="1">
    <source>
        <dbReference type="SAM" id="MobiDB-lite"/>
    </source>
</evidence>
<organism evidence="2 3">
    <name type="scientific">Candidatus Endobugula sertula</name>
    <name type="common">Bugula neritina bacterial symbiont</name>
    <dbReference type="NCBI Taxonomy" id="62101"/>
    <lineage>
        <taxon>Bacteria</taxon>
        <taxon>Pseudomonadati</taxon>
        <taxon>Pseudomonadota</taxon>
        <taxon>Gammaproteobacteria</taxon>
        <taxon>Cellvibrionales</taxon>
        <taxon>Cellvibrionaceae</taxon>
        <taxon>Candidatus Endobugula</taxon>
    </lineage>
</organism>
<evidence type="ECO:0008006" key="4">
    <source>
        <dbReference type="Google" id="ProtNLM"/>
    </source>
</evidence>
<protein>
    <recommendedName>
        <fullName evidence="4">Nucleoprotein/polynucleotide-associated enzyme</fullName>
    </recommendedName>
</protein>
<feature type="compositionally biased region" description="Basic and acidic residues" evidence="1">
    <location>
        <begin position="20"/>
        <end position="29"/>
    </location>
</feature>